<protein>
    <submittedName>
        <fullName evidence="1">Uncharacterized protein</fullName>
    </submittedName>
</protein>
<dbReference type="Proteomes" id="UP000008152">
    <property type="component" value="Chromosome I"/>
</dbReference>
<dbReference type="KEGG" id="vha:VIBHAR_03507"/>
<dbReference type="EMBL" id="CP000789">
    <property type="protein sequence ID" value="ABU72444.1"/>
    <property type="molecule type" value="Genomic_DNA"/>
</dbReference>
<dbReference type="PATRIC" id="fig|338187.36.peg.3425"/>
<reference evidence="1 2" key="1">
    <citation type="submission" date="2007-08" db="EMBL/GenBank/DDBJ databases">
        <authorList>
            <consortium name="The Vibrio harveyi Genome Sequencing Project"/>
            <person name="Bassler B."/>
            <person name="Clifton S.W."/>
            <person name="Fulton L."/>
            <person name="Delehaunty K."/>
            <person name="Fronick C."/>
            <person name="Harrison M."/>
            <person name="Markivic C."/>
            <person name="Fulton R."/>
            <person name="Tin-Wollam A.-M."/>
            <person name="Shah N."/>
            <person name="Pepin K."/>
            <person name="Nash W."/>
            <person name="Thiruvilangam P."/>
            <person name="Bhonagiri V."/>
            <person name="Waters C."/>
            <person name="Tu K.C."/>
            <person name="Irgon J."/>
            <person name="Wilson R.K."/>
        </authorList>
    </citation>
    <scope>NUCLEOTIDE SEQUENCE [LARGE SCALE GENOMIC DNA]</scope>
    <source>
        <strain evidence="2">ATCC BAA-1116 / BB120</strain>
    </source>
</reference>
<sequence length="83" mass="9820">MAVKEGFEPSIRDKPYTPLAGERLQPLGHLTVLRRHILRFTENMSNTFFEKKRKNRLTDADLIKVTIKQTLPPYYDEKKRVFS</sequence>
<proteinExistence type="predicted"/>
<evidence type="ECO:0000313" key="1">
    <source>
        <dbReference type="EMBL" id="ABU72444.1"/>
    </source>
</evidence>
<name>A7MYT9_VIBC1</name>
<evidence type="ECO:0000313" key="2">
    <source>
        <dbReference type="Proteomes" id="UP000008152"/>
    </source>
</evidence>
<gene>
    <name evidence="1" type="ordered locus">VIBHAR_03507</name>
</gene>
<accession>A7MYT9</accession>
<dbReference type="AlphaFoldDB" id="A7MYT9"/>
<organism evidence="1 2">
    <name type="scientific">Vibrio campbellii (strain ATCC BAA-1116)</name>
    <dbReference type="NCBI Taxonomy" id="2902295"/>
    <lineage>
        <taxon>Bacteria</taxon>
        <taxon>Pseudomonadati</taxon>
        <taxon>Pseudomonadota</taxon>
        <taxon>Gammaproteobacteria</taxon>
        <taxon>Vibrionales</taxon>
        <taxon>Vibrionaceae</taxon>
        <taxon>Vibrio</taxon>
    </lineage>
</organism>